<dbReference type="Gene3D" id="1.10.10.10">
    <property type="entry name" value="Winged helix-like DNA-binding domain superfamily/Winged helix DNA-binding domain"/>
    <property type="match status" value="1"/>
</dbReference>
<dbReference type="InterPro" id="IPR013324">
    <property type="entry name" value="RNA_pol_sigma_r3/r4-like"/>
</dbReference>
<comment type="function">
    <text evidence="2 3">Might take part in the signal recognition particle (SRP) pathway. This is inferred from the conservation of its genetic proximity to ftsY/ffh. May be a regulatory protein.</text>
</comment>
<dbReference type="PANTHER" id="PTHR40083">
    <property type="entry name" value="UPF0122 PROTEIN CBO2450/CLC_2298"/>
    <property type="match status" value="1"/>
</dbReference>
<organism evidence="4 5">
    <name type="scientific">Eubacterium album</name>
    <dbReference type="NCBI Taxonomy" id="2978477"/>
    <lineage>
        <taxon>Bacteria</taxon>
        <taxon>Bacillati</taxon>
        <taxon>Bacillota</taxon>
        <taxon>Clostridia</taxon>
        <taxon>Eubacteriales</taxon>
        <taxon>Eubacteriaceae</taxon>
        <taxon>Eubacterium</taxon>
    </lineage>
</organism>
<dbReference type="NCBIfam" id="NF045758">
    <property type="entry name" value="YlxM"/>
    <property type="match status" value="1"/>
</dbReference>
<sequence length="107" mass="12837">MKDILRSSLLYDFYGELLTKHQQEIYEEVVLNDYSLGEIAEERNISRQGVHDLIKRCDKTLNEYEEKLHLVSRFEKTKEQVERICQLADENNMQDIENIARQILENY</sequence>
<dbReference type="Pfam" id="PF04297">
    <property type="entry name" value="UPF0122"/>
    <property type="match status" value="1"/>
</dbReference>
<dbReference type="EMBL" id="JAODBU010000008">
    <property type="protein sequence ID" value="MCT7399307.1"/>
    <property type="molecule type" value="Genomic_DNA"/>
</dbReference>
<dbReference type="InterPro" id="IPR007394">
    <property type="entry name" value="UPF0122"/>
</dbReference>
<dbReference type="InterPro" id="IPR054831">
    <property type="entry name" value="UPF0122_fam_protein"/>
</dbReference>
<proteinExistence type="inferred from homology"/>
<reference evidence="4" key="1">
    <citation type="submission" date="2022-09" db="EMBL/GenBank/DDBJ databases">
        <title>Eubacterium sp. LFL-14 isolated from human feces.</title>
        <authorList>
            <person name="Liu F."/>
        </authorList>
    </citation>
    <scope>NUCLEOTIDE SEQUENCE</scope>
    <source>
        <strain evidence="4">LFL-14</strain>
    </source>
</reference>
<evidence type="ECO:0000256" key="3">
    <source>
        <dbReference type="HAMAP-Rule" id="MF_00245"/>
    </source>
</evidence>
<evidence type="ECO:0000313" key="5">
    <source>
        <dbReference type="Proteomes" id="UP001431199"/>
    </source>
</evidence>
<name>A0ABT2M4I5_9FIRM</name>
<evidence type="ECO:0000256" key="2">
    <source>
        <dbReference type="ARBA" id="ARBA00024764"/>
    </source>
</evidence>
<dbReference type="HAMAP" id="MF_00245">
    <property type="entry name" value="UPF0122"/>
    <property type="match status" value="1"/>
</dbReference>
<evidence type="ECO:0000256" key="1">
    <source>
        <dbReference type="ARBA" id="ARBA00008720"/>
    </source>
</evidence>
<dbReference type="InterPro" id="IPR036388">
    <property type="entry name" value="WH-like_DNA-bd_sf"/>
</dbReference>
<keyword evidence="4" id="KW-0238">DNA-binding</keyword>
<dbReference type="RefSeq" id="WP_022088393.1">
    <property type="nucleotide sequence ID" value="NZ_JAODBU010000008.1"/>
</dbReference>
<evidence type="ECO:0000313" key="4">
    <source>
        <dbReference type="EMBL" id="MCT7399307.1"/>
    </source>
</evidence>
<gene>
    <name evidence="4" type="ORF">N5B56_09470</name>
</gene>
<protein>
    <recommendedName>
        <fullName evidence="3">UPF0122 protein N5B56_09470</fullName>
    </recommendedName>
</protein>
<comment type="similarity">
    <text evidence="1 3">Belongs to the UPF0122 family.</text>
</comment>
<comment type="caution">
    <text evidence="4">The sequence shown here is derived from an EMBL/GenBank/DDBJ whole genome shotgun (WGS) entry which is preliminary data.</text>
</comment>
<dbReference type="SUPFAM" id="SSF88659">
    <property type="entry name" value="Sigma3 and sigma4 domains of RNA polymerase sigma factors"/>
    <property type="match status" value="1"/>
</dbReference>
<keyword evidence="5" id="KW-1185">Reference proteome</keyword>
<accession>A0ABT2M4I5</accession>
<dbReference type="GO" id="GO:0003677">
    <property type="term" value="F:DNA binding"/>
    <property type="evidence" value="ECO:0007669"/>
    <property type="project" value="UniProtKB-KW"/>
</dbReference>
<dbReference type="Proteomes" id="UP001431199">
    <property type="component" value="Unassembled WGS sequence"/>
</dbReference>
<dbReference type="PANTHER" id="PTHR40083:SF1">
    <property type="entry name" value="UPF0122 PROTEIN YLXM"/>
    <property type="match status" value="1"/>
</dbReference>